<proteinExistence type="predicted"/>
<accession>W5KQL9</accession>
<dbReference type="Gene3D" id="3.40.50.10140">
    <property type="entry name" value="Toll/interleukin-1 receptor homology (TIR) domain"/>
    <property type="match status" value="1"/>
</dbReference>
<dbReference type="InterPro" id="IPR017893">
    <property type="entry name" value="DBB_domain"/>
</dbReference>
<dbReference type="GO" id="GO:0005829">
    <property type="term" value="C:cytosol"/>
    <property type="evidence" value="ECO:0007669"/>
    <property type="project" value="TreeGrafter"/>
</dbReference>
<dbReference type="STRING" id="7994.ENSAMXP00000009881"/>
<sequence>MSEVLIVYTSETQDWATYLKLILETSNHFPQDSITLYNVDEERPWQEEDFSIFHSSRCTLLLLSLAFLDLYDEPEVQGIFDTVLQPPWKVVAFMCGVSESDGLKNYFQHWDSWHKLDSEDDPSQYVSTVLEVLADVKSSLANDVSEREDQWRTDYEIPPPKQDNNESTLSKYDQTASQYGFTAPKYDQIASEYDINLPKYDQTASEYDINLPKYDQTASEYDITLPKYDQTASEYGLAAPQFSLPSPDYRVTPSEYEVNVPEFEINAPAYEANASEYDLNASEEPEELDLSQIQPLEKDPDIPEETQTQSASISEESSKEQTCLTVQPHRILCGTQVDIYIIMEKKLDNQASVEVEFYCERSSKRVSGTLVNEYIVRAQSPDMPAGPASLHLYSNESLICSTTVTYYTEMEEISSYLQKVMDPIKLMCQAFNITSNTSEALDDLFTASFKSQMPAGGLRVFGVNQLEQENMLANQRNTELPTLLHFSAKYGLKKLTKELLQCPGALQAYSVANKNGDYPNKLAEKSGFSELRQIMDKYVETVDFPNNKESVANSEETDIYEPMADVSLSKHNPVPKFPIQEDIYEPMMELNPDMQLYEDLSSALNSSHPEEAFRMILQENPRKYLETADEDQVNNGYPVSSRAEETGDEFADIYSEEEDPYKLCCPEEIYDTVDEHEISAVLNRPPAPIPRPQSAVEAEGCKTYISTVFCSKESVYSVGNRTETRSSKGSVWPVSDGNPSSVHDPYAGMKTPGQRQLISLQERVKVGALTMEEAVQEFKAWQIDQDRRTQSVRFQQENIQRLRDSITRRHKEKGGNELEITAPMQRNLLWGSQMNVECSVYEPTPRVVNQPSPAPSRPPQRGTWQTGSASSTSSSSSNRLSTLSTISYSSGADGELEEPQEFLPPPRPPRTPVEAPPTLPPPRVPRRPPDRVPESMLNERYISSPPRILPLTPPQRPIPPPPVPRR</sequence>
<dbReference type="Proteomes" id="UP000018467">
    <property type="component" value="Unassembled WGS sequence"/>
</dbReference>
<dbReference type="PANTHER" id="PTHR16267">
    <property type="entry name" value="BANK1/PIK3AP1 FAMILY MEMBER"/>
    <property type="match status" value="1"/>
</dbReference>
<feature type="compositionally biased region" description="Polar residues" evidence="2">
    <location>
        <begin position="305"/>
        <end position="320"/>
    </location>
</feature>
<dbReference type="Pfam" id="PF18567">
    <property type="entry name" value="TIR_3"/>
    <property type="match status" value="1"/>
</dbReference>
<feature type="region of interest" description="Disordered" evidence="2">
    <location>
        <begin position="295"/>
        <end position="320"/>
    </location>
</feature>
<reference evidence="5" key="1">
    <citation type="submission" date="2013-03" db="EMBL/GenBank/DDBJ databases">
        <authorList>
            <person name="Jeffery W."/>
            <person name="Warren W."/>
            <person name="Wilson R.K."/>
        </authorList>
    </citation>
    <scope>NUCLEOTIDE SEQUENCE</scope>
    <source>
        <strain evidence="5">female</strain>
    </source>
</reference>
<dbReference type="PROSITE" id="PS51376">
    <property type="entry name" value="DBB"/>
    <property type="match status" value="1"/>
</dbReference>
<reference evidence="4" key="4">
    <citation type="submission" date="2025-09" db="UniProtKB">
        <authorList>
            <consortium name="Ensembl"/>
        </authorList>
    </citation>
    <scope>IDENTIFICATION</scope>
</reference>
<feature type="region of interest" description="Disordered" evidence="2">
    <location>
        <begin position="723"/>
        <end position="745"/>
    </location>
</feature>
<feature type="region of interest" description="Disordered" evidence="2">
    <location>
        <begin position="846"/>
        <end position="966"/>
    </location>
</feature>
<dbReference type="InParanoid" id="W5KQL9"/>
<dbReference type="Pfam" id="PF14545">
    <property type="entry name" value="DBB"/>
    <property type="match status" value="1"/>
</dbReference>
<dbReference type="GO" id="GO:0036312">
    <property type="term" value="F:phosphatidylinositol 3-kinase regulatory subunit binding"/>
    <property type="evidence" value="ECO:0007669"/>
    <property type="project" value="TreeGrafter"/>
</dbReference>
<dbReference type="eggNOG" id="ENOG502QS94">
    <property type="taxonomic scope" value="Eukaryota"/>
</dbReference>
<reference evidence="4" key="3">
    <citation type="submission" date="2025-08" db="UniProtKB">
        <authorList>
            <consortium name="Ensembl"/>
        </authorList>
    </citation>
    <scope>IDENTIFICATION</scope>
</reference>
<name>W5KQL9_ASTMX</name>
<keyword evidence="5" id="KW-1185">Reference proteome</keyword>
<keyword evidence="1" id="KW-0597">Phosphoprotein</keyword>
<organism evidence="4 5">
    <name type="scientific">Astyanax mexicanus</name>
    <name type="common">Blind cave fish</name>
    <name type="synonym">Astyanax fasciatus mexicanus</name>
    <dbReference type="NCBI Taxonomy" id="7994"/>
    <lineage>
        <taxon>Eukaryota</taxon>
        <taxon>Metazoa</taxon>
        <taxon>Chordata</taxon>
        <taxon>Craniata</taxon>
        <taxon>Vertebrata</taxon>
        <taxon>Euteleostomi</taxon>
        <taxon>Actinopterygii</taxon>
        <taxon>Neopterygii</taxon>
        <taxon>Teleostei</taxon>
        <taxon>Ostariophysi</taxon>
        <taxon>Characiformes</taxon>
        <taxon>Characoidei</taxon>
        <taxon>Acestrorhamphidae</taxon>
        <taxon>Acestrorhamphinae</taxon>
        <taxon>Astyanax</taxon>
    </lineage>
</organism>
<feature type="compositionally biased region" description="Pro residues" evidence="2">
    <location>
        <begin position="902"/>
        <end position="923"/>
    </location>
</feature>
<feature type="compositionally biased region" description="Pro residues" evidence="2">
    <location>
        <begin position="947"/>
        <end position="966"/>
    </location>
</feature>
<evidence type="ECO:0000313" key="5">
    <source>
        <dbReference type="Proteomes" id="UP000018467"/>
    </source>
</evidence>
<dbReference type="SMART" id="SM01282">
    <property type="entry name" value="DBB"/>
    <property type="match status" value="1"/>
</dbReference>
<protein>
    <submittedName>
        <fullName evidence="4">Phosphoinositide-3-kinase adaptor protein 1</fullName>
    </submittedName>
</protein>
<evidence type="ECO:0000313" key="4">
    <source>
        <dbReference type="Ensembl" id="ENSAMXP00000009881.2"/>
    </source>
</evidence>
<dbReference type="HOGENOM" id="CLU_012993_0_0_1"/>
<dbReference type="Bgee" id="ENSAMXG00000009612">
    <property type="expression patterns" value="Expressed in pharyngeal gill and 12 other cell types or tissues"/>
</dbReference>
<reference evidence="5" key="2">
    <citation type="journal article" date="2014" name="Nat. Commun.">
        <title>The cavefish genome reveals candidate genes for eye loss.</title>
        <authorList>
            <person name="McGaugh S.E."/>
            <person name="Gross J.B."/>
            <person name="Aken B."/>
            <person name="Blin M."/>
            <person name="Borowsky R."/>
            <person name="Chalopin D."/>
            <person name="Hinaux H."/>
            <person name="Jeffery W.R."/>
            <person name="Keene A."/>
            <person name="Ma L."/>
            <person name="Minx P."/>
            <person name="Murphy D."/>
            <person name="O'Quin K.E."/>
            <person name="Retaux S."/>
            <person name="Rohner N."/>
            <person name="Searle S.M."/>
            <person name="Stahl B.A."/>
            <person name="Tabin C."/>
            <person name="Volff J.N."/>
            <person name="Yoshizawa M."/>
            <person name="Warren W.C."/>
        </authorList>
    </citation>
    <scope>NUCLEOTIDE SEQUENCE [LARGE SCALE GENOMIC DNA]</scope>
    <source>
        <strain evidence="5">female</strain>
    </source>
</reference>
<dbReference type="GeneTree" id="ENSGT00390000008787"/>
<dbReference type="InterPro" id="IPR052446">
    <property type="entry name" value="B-cell_PI3K-Signaling_Adptrs"/>
</dbReference>
<dbReference type="Ensembl" id="ENSAMXT00000009881.2">
    <property type="protein sequence ID" value="ENSAMXP00000009881.2"/>
    <property type="gene ID" value="ENSAMXG00000009612.2"/>
</dbReference>
<dbReference type="GO" id="GO:0005102">
    <property type="term" value="F:signaling receptor binding"/>
    <property type="evidence" value="ECO:0007669"/>
    <property type="project" value="TreeGrafter"/>
</dbReference>
<dbReference type="AlphaFoldDB" id="W5KQL9"/>
<dbReference type="InterPro" id="IPR041340">
    <property type="entry name" value="PIK3AP1_TIR"/>
</dbReference>
<feature type="domain" description="DBB" evidence="3">
    <location>
        <begin position="326"/>
        <end position="461"/>
    </location>
</feature>
<feature type="compositionally biased region" description="Low complexity" evidence="2">
    <location>
        <begin position="866"/>
        <end position="887"/>
    </location>
</feature>
<dbReference type="FunCoup" id="W5KQL9">
    <property type="interactions" value="702"/>
</dbReference>
<evidence type="ECO:0000256" key="1">
    <source>
        <dbReference type="ARBA" id="ARBA00022553"/>
    </source>
</evidence>
<dbReference type="InterPro" id="IPR035897">
    <property type="entry name" value="Toll_tir_struct_dom_sf"/>
</dbReference>
<feature type="compositionally biased region" description="Basic and acidic residues" evidence="2">
    <location>
        <begin position="144"/>
        <end position="155"/>
    </location>
</feature>
<evidence type="ECO:0000259" key="3">
    <source>
        <dbReference type="PROSITE" id="PS51376"/>
    </source>
</evidence>
<evidence type="ECO:0000256" key="2">
    <source>
        <dbReference type="SAM" id="MobiDB-lite"/>
    </source>
</evidence>
<feature type="region of interest" description="Disordered" evidence="2">
    <location>
        <begin position="144"/>
        <end position="168"/>
    </location>
</feature>
<dbReference type="PANTHER" id="PTHR16267:SF12">
    <property type="entry name" value="PHOSPHOINOSITIDE 3-KINASE ADAPTER PROTEIN 1"/>
    <property type="match status" value="1"/>
</dbReference>